<dbReference type="AlphaFoldDB" id="A0A6J3H8E9"/>
<dbReference type="Pfam" id="PF00010">
    <property type="entry name" value="HLH"/>
    <property type="match status" value="1"/>
</dbReference>
<gene>
    <name evidence="27" type="primary">SREBF2</name>
</gene>
<name>A0A6J3H8E9_SAPAP</name>
<evidence type="ECO:0000256" key="9">
    <source>
        <dbReference type="ARBA" id="ARBA00023015"/>
    </source>
</evidence>
<dbReference type="PANTHER" id="PTHR46062">
    <property type="entry name" value="STEROL REGULATORY ELEMENT-BINDING PROTEIN"/>
    <property type="match status" value="1"/>
</dbReference>
<keyword evidence="10" id="KW-0333">Golgi apparatus</keyword>
<evidence type="ECO:0000256" key="6">
    <source>
        <dbReference type="ARBA" id="ARBA00022692"/>
    </source>
</evidence>
<feature type="compositionally biased region" description="Gly residues" evidence="24">
    <location>
        <begin position="56"/>
        <end position="69"/>
    </location>
</feature>
<keyword evidence="7" id="KW-0256">Endoplasmic reticulum</keyword>
<dbReference type="InterPro" id="IPR036638">
    <property type="entry name" value="HLH_DNA-bd_sf"/>
</dbReference>
<evidence type="ECO:0000256" key="3">
    <source>
        <dbReference type="ARBA" id="ARBA00004557"/>
    </source>
</evidence>
<evidence type="ECO:0000256" key="17">
    <source>
        <dbReference type="ARBA" id="ARBA00023221"/>
    </source>
</evidence>
<dbReference type="GO" id="GO:0032933">
    <property type="term" value="P:SREBP signaling pathway"/>
    <property type="evidence" value="ECO:0007669"/>
    <property type="project" value="UniProtKB-ARBA"/>
</dbReference>
<dbReference type="GeneID" id="116544067"/>
<feature type="domain" description="BHLH" evidence="25">
    <location>
        <begin position="341"/>
        <end position="391"/>
    </location>
</feature>
<evidence type="ECO:0000256" key="15">
    <source>
        <dbReference type="ARBA" id="ARBA00023163"/>
    </source>
</evidence>
<dbReference type="Gene3D" id="4.10.280.10">
    <property type="entry name" value="Helix-loop-helix DNA-binding domain"/>
    <property type="match status" value="1"/>
</dbReference>
<evidence type="ECO:0000256" key="19">
    <source>
        <dbReference type="ARBA" id="ARBA00023329"/>
    </source>
</evidence>
<keyword evidence="5" id="KW-0153">Cholesterol metabolism</keyword>
<proteinExistence type="inferred from homology"/>
<keyword evidence="16" id="KW-1207">Sterol metabolism</keyword>
<keyword evidence="17" id="KW-0753">Steroid metabolism</keyword>
<comment type="function">
    <text evidence="23">Precursor of the transcription factor form (Processed sterol regulatory element-binding protein 2), which is embedded in the endoplasmic reticulum membrane. Low sterol concentrations promote processing of this form, releasing the transcription factor form that translocates into the nucleus and activates transcription of genes involved in cholesterol biosynthesis.</text>
</comment>
<evidence type="ECO:0000313" key="27">
    <source>
        <dbReference type="RefSeq" id="XP_032126054.1"/>
    </source>
</evidence>
<dbReference type="CTD" id="6721"/>
<dbReference type="GO" id="GO:0012507">
    <property type="term" value="C:ER to Golgi transport vesicle membrane"/>
    <property type="evidence" value="ECO:0007669"/>
    <property type="project" value="UniProtKB-SubCell"/>
</dbReference>
<dbReference type="CDD" id="cd18922">
    <property type="entry name" value="bHLHzip_SREBP2"/>
    <property type="match status" value="1"/>
</dbReference>
<keyword evidence="18" id="KW-0539">Nucleus</keyword>
<evidence type="ECO:0000256" key="7">
    <source>
        <dbReference type="ARBA" id="ARBA00022824"/>
    </source>
</evidence>
<dbReference type="GO" id="GO:0000981">
    <property type="term" value="F:DNA-binding transcription factor activity, RNA polymerase II-specific"/>
    <property type="evidence" value="ECO:0007669"/>
    <property type="project" value="TreeGrafter"/>
</dbReference>
<keyword evidence="6" id="KW-0812">Transmembrane</keyword>
<evidence type="ECO:0000256" key="5">
    <source>
        <dbReference type="ARBA" id="ARBA00022548"/>
    </source>
</evidence>
<keyword evidence="13" id="KW-0472">Membrane</keyword>
<dbReference type="GO" id="GO:0045944">
    <property type="term" value="P:positive regulation of transcription by RNA polymerase II"/>
    <property type="evidence" value="ECO:0007669"/>
    <property type="project" value="TreeGrafter"/>
</dbReference>
<dbReference type="SUPFAM" id="SSF47459">
    <property type="entry name" value="HLH, helix-loop-helix DNA-binding domain"/>
    <property type="match status" value="1"/>
</dbReference>
<evidence type="ECO:0000256" key="8">
    <source>
        <dbReference type="ARBA" id="ARBA00022989"/>
    </source>
</evidence>
<sequence length="1152" mass="124491">MDESGELGGLETMETLTELGDELTLGDIDEMLQFVSNQVGEFPDLFSEQLCSSFPGSGGTGGSSGGGSGSSSSSTGSSNGRGSSGGAVDSAMPRSFSQVPLPSFSPSAASPQAPALQVKVSPTSVSTTPRATPILQPRPQPQPQPQAQLQQQTVMITPTFSTTPQTRIIQQPLIYQNAATSFQGDSEIRYVLQPQVQSLVTSSQVQPVTIQQQVQTVQAQRVLTQTANGTLQTLAPATVQTVAAPQVQQVPVLVQPQIIKTDSLVLTTLKTDGSPVMAAVQNPALTALTTPIQTAALQVPTLVGSNGTILTTMPVMMGQEKVPIKQVPGGVKQLEPPKEGERRTTHNIIEKRYRSSINDKIIELKDLVMGTDAKMHKSGVLRKAIDYIKYLQQVNHKLRQENMVLKLANQKNKLLKGIDLGSLVDSEVDLKIEDFNQNVLLMSPPASDSGSQAGFSPYSIDSEPGSPLLDDAKVKDEPDSPPVALGMVDRSRILLCVLTFLCLSFNPLTSLLQWGGAHDSDQHPLSGSGRSVLSFESGSGGWFDWMMPTLLLWLVNGVIVLSVFVKLLVHGEPVIRPHSRSSVTFWRHRKQADLDLSRGDFAAAAANLQTCLAVLGRALPTSRLDLACSLSWNVIRYSLQKLRLVRWLLKKVFQHRRATPATEAGFEDQAKTSARDAALAYHRLHQLHITGKLPAGSACSDVHMALCAVNLAECAEEKIPPSMLVEIHLTAAMGLKTRCGGKLGFLASYFLSRAQSLCGPEPSAVPDSLRWLCHPLGQKFFMERSWSVKSAAKESLYCAQRNPADPIAQVHQAFCKNLLERAIESLVKPQAKKKAGDQEEESCEFSSALEYLKLLHSFVDSVGIVSPPLSSSSVLKSALGPDIICRWWTSAITVAISWLQGDDAAVRSYFTKVERVPKALEATESPLVKAVFHACRAMHASLSGKADGQQGSFCHCERASGHLWSSLNVSGATSDPALNHVVQLLTCDLLLSLRTALWQKQASASQAIGETYHASGAELAGFQRDLGSLRRLAHSFRPAYRKVFLHEATVRLMAGASPTRTHQLLEHSLRRRTTQSAKHGEVDAWPGQRERATAILLACRHLPLSFLSSPGQRAVLLAEAARTLEKVGDRRSCNDCQQMIVKLGGGTAIAAS</sequence>
<keyword evidence="14" id="KW-0010">Activator</keyword>
<evidence type="ECO:0000256" key="24">
    <source>
        <dbReference type="SAM" id="MobiDB-lite"/>
    </source>
</evidence>
<dbReference type="GO" id="GO:0010886">
    <property type="term" value="P:positive regulation of cholesterol storage"/>
    <property type="evidence" value="ECO:0007669"/>
    <property type="project" value="TreeGrafter"/>
</dbReference>
<keyword evidence="8" id="KW-1133">Transmembrane helix</keyword>
<evidence type="ECO:0000256" key="21">
    <source>
        <dbReference type="ARBA" id="ARBA00039750"/>
    </source>
</evidence>
<evidence type="ECO:0000256" key="16">
    <source>
        <dbReference type="ARBA" id="ARBA00023166"/>
    </source>
</evidence>
<dbReference type="GO" id="GO:0005789">
    <property type="term" value="C:endoplasmic reticulum membrane"/>
    <property type="evidence" value="ECO:0007669"/>
    <property type="project" value="UniProtKB-SubCell"/>
</dbReference>
<comment type="similarity">
    <text evidence="20">Belongs to the SREBP family.</text>
</comment>
<dbReference type="Proteomes" id="UP000504640">
    <property type="component" value="Unplaced"/>
</dbReference>
<keyword evidence="15" id="KW-0804">Transcription</keyword>
<evidence type="ECO:0000256" key="13">
    <source>
        <dbReference type="ARBA" id="ARBA00023136"/>
    </source>
</evidence>
<keyword evidence="26" id="KW-1185">Reference proteome</keyword>
<dbReference type="GO" id="GO:0000978">
    <property type="term" value="F:RNA polymerase II cis-regulatory region sequence-specific DNA binding"/>
    <property type="evidence" value="ECO:0007669"/>
    <property type="project" value="TreeGrafter"/>
</dbReference>
<dbReference type="FunFam" id="4.10.280.10:FF:000016">
    <property type="entry name" value="Sterol regulatory element-binding transcription factor 1"/>
    <property type="match status" value="1"/>
</dbReference>
<evidence type="ECO:0000313" key="26">
    <source>
        <dbReference type="Proteomes" id="UP000504640"/>
    </source>
</evidence>
<feature type="region of interest" description="Disordered" evidence="24">
    <location>
        <begin position="48"/>
        <end position="147"/>
    </location>
</feature>
<evidence type="ECO:0000256" key="14">
    <source>
        <dbReference type="ARBA" id="ARBA00023159"/>
    </source>
</evidence>
<evidence type="ECO:0000259" key="25">
    <source>
        <dbReference type="PROSITE" id="PS50888"/>
    </source>
</evidence>
<feature type="compositionally biased region" description="Low complexity" evidence="24">
    <location>
        <begin position="70"/>
        <end position="81"/>
    </location>
</feature>
<comment type="subcellular location">
    <subcellularLocation>
        <location evidence="3">Cytoplasmic vesicle</location>
        <location evidence="3">COPII-coated vesicle membrane</location>
        <topology evidence="3">Multi-pass membrane protein</topology>
    </subcellularLocation>
    <subcellularLocation>
        <location evidence="2">Endoplasmic reticulum membrane</location>
        <topology evidence="2">Multi-pass membrane protein</topology>
    </subcellularLocation>
    <subcellularLocation>
        <location evidence="4">Golgi apparatus membrane</location>
        <topology evidence="4">Multi-pass membrane protein</topology>
    </subcellularLocation>
    <subcellularLocation>
        <location evidence="1">Nucleus</location>
    </subcellularLocation>
</comment>
<keyword evidence="12" id="KW-0238">DNA-binding</keyword>
<feature type="compositionally biased region" description="Polar residues" evidence="24">
    <location>
        <begin position="120"/>
        <end position="130"/>
    </location>
</feature>
<accession>A0A6J3H8E9</accession>
<evidence type="ECO:0000256" key="11">
    <source>
        <dbReference type="ARBA" id="ARBA00023098"/>
    </source>
</evidence>
<evidence type="ECO:0000256" key="18">
    <source>
        <dbReference type="ARBA" id="ARBA00023242"/>
    </source>
</evidence>
<dbReference type="RefSeq" id="XP_032126054.1">
    <property type="nucleotide sequence ID" value="XM_032270163.1"/>
</dbReference>
<keyword evidence="9" id="KW-0805">Transcription regulation</keyword>
<evidence type="ECO:0000256" key="22">
    <source>
        <dbReference type="ARBA" id="ARBA00042214"/>
    </source>
</evidence>
<evidence type="ECO:0000256" key="23">
    <source>
        <dbReference type="ARBA" id="ARBA00045168"/>
    </source>
</evidence>
<dbReference type="InterPro" id="IPR011598">
    <property type="entry name" value="bHLH_dom"/>
</dbReference>
<dbReference type="GO" id="GO:0005634">
    <property type="term" value="C:nucleus"/>
    <property type="evidence" value="ECO:0007669"/>
    <property type="project" value="UniProtKB-SubCell"/>
</dbReference>
<dbReference type="GO" id="GO:0008203">
    <property type="term" value="P:cholesterol metabolic process"/>
    <property type="evidence" value="ECO:0007669"/>
    <property type="project" value="UniProtKB-KW"/>
</dbReference>
<evidence type="ECO:0000256" key="20">
    <source>
        <dbReference type="ARBA" id="ARBA00038460"/>
    </source>
</evidence>
<feature type="compositionally biased region" description="Low complexity" evidence="24">
    <location>
        <begin position="102"/>
        <end position="115"/>
    </location>
</feature>
<evidence type="ECO:0000256" key="4">
    <source>
        <dbReference type="ARBA" id="ARBA00004653"/>
    </source>
</evidence>
<evidence type="ECO:0000256" key="12">
    <source>
        <dbReference type="ARBA" id="ARBA00023125"/>
    </source>
</evidence>
<dbReference type="PROSITE" id="PS50888">
    <property type="entry name" value="BHLH"/>
    <property type="match status" value="1"/>
</dbReference>
<evidence type="ECO:0000256" key="10">
    <source>
        <dbReference type="ARBA" id="ARBA00023034"/>
    </source>
</evidence>
<keyword evidence="11" id="KW-0443">Lipid metabolism</keyword>
<protein>
    <recommendedName>
        <fullName evidence="21">Sterol regulatory element-binding protein 2</fullName>
    </recommendedName>
    <alternativeName>
        <fullName evidence="22">Sterol regulatory element-binding transcription factor 2</fullName>
    </alternativeName>
</protein>
<organism evidence="26 27">
    <name type="scientific">Sapajus apella</name>
    <name type="common">Brown-capped capuchin</name>
    <name type="synonym">Cebus apella</name>
    <dbReference type="NCBI Taxonomy" id="9515"/>
    <lineage>
        <taxon>Eukaryota</taxon>
        <taxon>Metazoa</taxon>
        <taxon>Chordata</taxon>
        <taxon>Craniata</taxon>
        <taxon>Vertebrata</taxon>
        <taxon>Euteleostomi</taxon>
        <taxon>Mammalia</taxon>
        <taxon>Eutheria</taxon>
        <taxon>Euarchontoglires</taxon>
        <taxon>Primates</taxon>
        <taxon>Haplorrhini</taxon>
        <taxon>Platyrrhini</taxon>
        <taxon>Cebidae</taxon>
        <taxon>Cebinae</taxon>
        <taxon>Sapajus</taxon>
    </lineage>
</organism>
<evidence type="ECO:0000256" key="1">
    <source>
        <dbReference type="ARBA" id="ARBA00004123"/>
    </source>
</evidence>
<reference evidence="27" key="1">
    <citation type="submission" date="2025-08" db="UniProtKB">
        <authorList>
            <consortium name="RefSeq"/>
        </authorList>
    </citation>
    <scope>IDENTIFICATION</scope>
    <source>
        <tissue evidence="27">Blood</tissue>
    </source>
</reference>
<dbReference type="GO" id="GO:0000139">
    <property type="term" value="C:Golgi membrane"/>
    <property type="evidence" value="ECO:0007669"/>
    <property type="project" value="UniProtKB-SubCell"/>
</dbReference>
<dbReference type="GO" id="GO:0046983">
    <property type="term" value="F:protein dimerization activity"/>
    <property type="evidence" value="ECO:0007669"/>
    <property type="project" value="InterPro"/>
</dbReference>
<dbReference type="PANTHER" id="PTHR46062:SF3">
    <property type="entry name" value="STEROL REGULATORY ELEMENT-BINDING PROTEIN 2"/>
    <property type="match status" value="1"/>
</dbReference>
<keyword evidence="19" id="KW-0968">Cytoplasmic vesicle</keyword>
<dbReference type="GO" id="GO:0045542">
    <property type="term" value="P:positive regulation of cholesterol biosynthetic process"/>
    <property type="evidence" value="ECO:0007669"/>
    <property type="project" value="UniProtKB-ARBA"/>
</dbReference>
<evidence type="ECO:0000256" key="2">
    <source>
        <dbReference type="ARBA" id="ARBA00004477"/>
    </source>
</evidence>
<dbReference type="SMART" id="SM00353">
    <property type="entry name" value="HLH"/>
    <property type="match status" value="1"/>
</dbReference>